<evidence type="ECO:0000313" key="2">
    <source>
        <dbReference type="Proteomes" id="UP001151699"/>
    </source>
</evidence>
<proteinExistence type="predicted"/>
<dbReference type="AlphaFoldDB" id="A0A9Q0N9K7"/>
<comment type="caution">
    <text evidence="1">The sequence shown here is derived from an EMBL/GenBank/DDBJ whole genome shotgun (WGS) entry which is preliminary data.</text>
</comment>
<organism evidence="1 2">
    <name type="scientific">Pseudolycoriella hygida</name>
    <dbReference type="NCBI Taxonomy" id="35572"/>
    <lineage>
        <taxon>Eukaryota</taxon>
        <taxon>Metazoa</taxon>
        <taxon>Ecdysozoa</taxon>
        <taxon>Arthropoda</taxon>
        <taxon>Hexapoda</taxon>
        <taxon>Insecta</taxon>
        <taxon>Pterygota</taxon>
        <taxon>Neoptera</taxon>
        <taxon>Endopterygota</taxon>
        <taxon>Diptera</taxon>
        <taxon>Nematocera</taxon>
        <taxon>Sciaroidea</taxon>
        <taxon>Sciaridae</taxon>
        <taxon>Pseudolycoriella</taxon>
    </lineage>
</organism>
<dbReference type="EMBL" id="WJQU01000001">
    <property type="protein sequence ID" value="KAJ6646199.1"/>
    <property type="molecule type" value="Genomic_DNA"/>
</dbReference>
<keyword evidence="2" id="KW-1185">Reference proteome</keyword>
<feature type="non-terminal residue" evidence="1">
    <location>
        <position position="1"/>
    </location>
</feature>
<sequence>IPKAIGKEKAEKIEVLDPRIVHHII</sequence>
<dbReference type="Proteomes" id="UP001151699">
    <property type="component" value="Chromosome A"/>
</dbReference>
<protein>
    <submittedName>
        <fullName evidence="1">Uncharacterized protein</fullName>
    </submittedName>
</protein>
<name>A0A9Q0N9K7_9DIPT</name>
<reference evidence="1" key="1">
    <citation type="submission" date="2022-07" db="EMBL/GenBank/DDBJ databases">
        <authorList>
            <person name="Trinca V."/>
            <person name="Uliana J.V.C."/>
            <person name="Torres T.T."/>
            <person name="Ward R.J."/>
            <person name="Monesi N."/>
        </authorList>
    </citation>
    <scope>NUCLEOTIDE SEQUENCE</scope>
    <source>
        <strain evidence="1">HSMRA1968</strain>
        <tissue evidence="1">Whole embryos</tissue>
    </source>
</reference>
<accession>A0A9Q0N9K7</accession>
<gene>
    <name evidence="1" type="ORF">Bhyg_01410</name>
</gene>
<evidence type="ECO:0000313" key="1">
    <source>
        <dbReference type="EMBL" id="KAJ6646199.1"/>
    </source>
</evidence>